<dbReference type="EMBL" id="FPJE01000003">
    <property type="protein sequence ID" value="SFW24016.1"/>
    <property type="molecule type" value="Genomic_DNA"/>
</dbReference>
<accession>A0A1K1MLH9</accession>
<dbReference type="STRING" id="1150368.SAMN02927921_00631"/>
<evidence type="ECO:0000313" key="2">
    <source>
        <dbReference type="Proteomes" id="UP000182248"/>
    </source>
</evidence>
<dbReference type="GO" id="GO:0016829">
    <property type="term" value="F:lyase activity"/>
    <property type="evidence" value="ECO:0007669"/>
    <property type="project" value="UniProtKB-KW"/>
</dbReference>
<keyword evidence="2" id="KW-1185">Reference proteome</keyword>
<dbReference type="Proteomes" id="UP000182248">
    <property type="component" value="Unassembled WGS sequence"/>
</dbReference>
<gene>
    <name evidence="1" type="ORF">SAMN02927921_00631</name>
</gene>
<protein>
    <submittedName>
        <fullName evidence="1">Deoxyribodipyrimidine photo-lyase-related protein</fullName>
    </submittedName>
</protein>
<dbReference type="Pfam" id="PF04244">
    <property type="entry name" value="DPRP"/>
    <property type="match status" value="1"/>
</dbReference>
<sequence length="84" mass="9897">MKKTSIRFPHQLFKNLDLLPKDAPVFVVEETLFFNPYSFHKQKLLFHRASMKYYADYLSDHGKVETEIGLVAMARNFKRAGFRA</sequence>
<keyword evidence="1" id="KW-0456">Lyase</keyword>
<dbReference type="InterPro" id="IPR014729">
    <property type="entry name" value="Rossmann-like_a/b/a_fold"/>
</dbReference>
<dbReference type="OrthoDB" id="5288100at2"/>
<organism evidence="1 2">
    <name type="scientific">Sinomicrobium oceani</name>
    <dbReference type="NCBI Taxonomy" id="1150368"/>
    <lineage>
        <taxon>Bacteria</taxon>
        <taxon>Pseudomonadati</taxon>
        <taxon>Bacteroidota</taxon>
        <taxon>Flavobacteriia</taxon>
        <taxon>Flavobacteriales</taxon>
        <taxon>Flavobacteriaceae</taxon>
        <taxon>Sinomicrobium</taxon>
    </lineage>
</organism>
<dbReference type="Gene3D" id="3.40.50.620">
    <property type="entry name" value="HUPs"/>
    <property type="match status" value="1"/>
</dbReference>
<proteinExistence type="predicted"/>
<name>A0A1K1MLH9_9FLAO</name>
<dbReference type="RefSeq" id="WP_072315929.1">
    <property type="nucleotide sequence ID" value="NZ_FPJE01000003.1"/>
</dbReference>
<dbReference type="InterPro" id="IPR007357">
    <property type="entry name" value="PhrB-like"/>
</dbReference>
<evidence type="ECO:0000313" key="1">
    <source>
        <dbReference type="EMBL" id="SFW24016.1"/>
    </source>
</evidence>
<reference evidence="1 2" key="1">
    <citation type="submission" date="2016-11" db="EMBL/GenBank/DDBJ databases">
        <authorList>
            <person name="Jaros S."/>
            <person name="Januszkiewicz K."/>
            <person name="Wedrychowicz H."/>
        </authorList>
    </citation>
    <scope>NUCLEOTIDE SEQUENCE [LARGE SCALE GENOMIC DNA]</scope>
    <source>
        <strain evidence="1 2">CGMCC 1.12145</strain>
    </source>
</reference>
<dbReference type="AlphaFoldDB" id="A0A1K1MLH9"/>